<keyword evidence="3" id="KW-1185">Reference proteome</keyword>
<dbReference type="PANTHER" id="PTHR37426:SF1">
    <property type="entry name" value="RIBOSOMAL RNA LARGE SUBUNIT METHYLTRANSFERASE J"/>
    <property type="match status" value="1"/>
</dbReference>
<dbReference type="GO" id="GO:0005829">
    <property type="term" value="C:cytosol"/>
    <property type="evidence" value="ECO:0007669"/>
    <property type="project" value="TreeGrafter"/>
</dbReference>
<dbReference type="InterPro" id="IPR007473">
    <property type="entry name" value="RlmJ"/>
</dbReference>
<feature type="binding site" evidence="1">
    <location>
        <position position="120"/>
    </location>
    <ligand>
        <name>S-adenosyl-L-methionine</name>
        <dbReference type="ChEBI" id="CHEBI:59789"/>
    </ligand>
</feature>
<dbReference type="RefSeq" id="WP_078933561.1">
    <property type="nucleotide sequence ID" value="NZ_FUWG01000012.1"/>
</dbReference>
<accession>A0A1T4LPW6</accession>
<feature type="binding site" evidence="1">
    <location>
        <position position="165"/>
    </location>
    <ligand>
        <name>S-adenosyl-L-methionine</name>
        <dbReference type="ChEBI" id="CHEBI:59789"/>
    </ligand>
</feature>
<comment type="similarity">
    <text evidence="1">Belongs to the RlmJ family.</text>
</comment>
<comment type="subunit">
    <text evidence="1">Monomer.</text>
</comment>
<feature type="site" description="Interaction with substrate rRNA" evidence="1">
    <location>
        <position position="4"/>
    </location>
</feature>
<dbReference type="OrthoDB" id="9791274at2"/>
<dbReference type="EC" id="2.1.1.266" evidence="1"/>
<dbReference type="Gene3D" id="3.40.50.150">
    <property type="entry name" value="Vaccinia Virus protein VP39"/>
    <property type="match status" value="1"/>
</dbReference>
<keyword evidence="1 2" id="KW-0808">Transferase</keyword>
<evidence type="ECO:0000256" key="1">
    <source>
        <dbReference type="HAMAP-Rule" id="MF_00934"/>
    </source>
</evidence>
<dbReference type="EMBL" id="FUWG01000012">
    <property type="protein sequence ID" value="SJZ56504.1"/>
    <property type="molecule type" value="Genomic_DNA"/>
</dbReference>
<feature type="binding site" evidence="1">
    <location>
        <position position="42"/>
    </location>
    <ligand>
        <name>S-adenosyl-L-methionine</name>
        <dbReference type="ChEBI" id="CHEBI:59789"/>
    </ligand>
</feature>
<proteinExistence type="inferred from homology"/>
<comment type="function">
    <text evidence="1">Specifically methylates the adenine in position 2030 of 23S rRNA.</text>
</comment>
<dbReference type="HAMAP" id="MF_00934">
    <property type="entry name" value="23SrRNA_methyltr_J"/>
    <property type="match status" value="1"/>
</dbReference>
<reference evidence="2 3" key="1">
    <citation type="submission" date="2017-02" db="EMBL/GenBank/DDBJ databases">
        <authorList>
            <person name="Peterson S.W."/>
        </authorList>
    </citation>
    <scope>NUCLEOTIDE SEQUENCE [LARGE SCALE GENOMIC DNA]</scope>
    <source>
        <strain evidence="2 3">ATCC BAA-908</strain>
    </source>
</reference>
<keyword evidence="1" id="KW-0698">rRNA processing</keyword>
<dbReference type="Pfam" id="PF04378">
    <property type="entry name" value="RsmJ"/>
    <property type="match status" value="1"/>
</dbReference>
<name>A0A1T4LPW6_TREPO</name>
<keyword evidence="1 2" id="KW-0489">Methyltransferase</keyword>
<sequence>MLSYLHEFHAGNHADILKHLALVFIFEHLNEKGKPYTFFDTHAGAGLYRFDDERALKTGESMRGIQRLLDYASRFSDDVPSEMQGYLSLVKKYAADGMYPGSPVIESDLLGNGSVLVASELHSAEFDVLQKIMRGRAVQLHHRNGWEMLRALTPPAIKRGAVLCDPSYEEKQDYTDAAKTLCDVHKKWPAATLALWYPLLSYRNDIIQGMKDTIKQFVLGMNAHTEILDVPFCVDTEDSHIETTLDKSIGSAKPRLYGSGMFVVNPPWKLEEKLRRVLPFVAKALGCEGCARFSDSR</sequence>
<gene>
    <name evidence="1" type="primary">rlmJ</name>
    <name evidence="2" type="ORF">SAMN02745149_01661</name>
</gene>
<dbReference type="GeneID" id="78316945"/>
<dbReference type="InterPro" id="IPR029063">
    <property type="entry name" value="SAM-dependent_MTases_sf"/>
</dbReference>
<comment type="catalytic activity">
    <reaction evidence="1">
        <text>adenosine(2030) in 23S rRNA + S-adenosyl-L-methionine = N(6)-methyladenosine(2030) in 23S rRNA + S-adenosyl-L-homocysteine + H(+)</text>
        <dbReference type="Rhea" id="RHEA:43736"/>
        <dbReference type="Rhea" id="RHEA-COMP:10668"/>
        <dbReference type="Rhea" id="RHEA-COMP:10669"/>
        <dbReference type="ChEBI" id="CHEBI:15378"/>
        <dbReference type="ChEBI" id="CHEBI:57856"/>
        <dbReference type="ChEBI" id="CHEBI:59789"/>
        <dbReference type="ChEBI" id="CHEBI:74411"/>
        <dbReference type="ChEBI" id="CHEBI:74449"/>
        <dbReference type="EC" id="2.1.1.266"/>
    </reaction>
</comment>
<organism evidence="2 3">
    <name type="scientific">Treponema porcinum</name>
    <dbReference type="NCBI Taxonomy" id="261392"/>
    <lineage>
        <taxon>Bacteria</taxon>
        <taxon>Pseudomonadati</taxon>
        <taxon>Spirochaetota</taxon>
        <taxon>Spirochaetia</taxon>
        <taxon>Spirochaetales</taxon>
        <taxon>Treponemataceae</taxon>
        <taxon>Treponema</taxon>
    </lineage>
</organism>
<evidence type="ECO:0000313" key="2">
    <source>
        <dbReference type="EMBL" id="SJZ56504.1"/>
    </source>
</evidence>
<dbReference type="GO" id="GO:0003723">
    <property type="term" value="F:RNA binding"/>
    <property type="evidence" value="ECO:0007669"/>
    <property type="project" value="UniProtKB-UniRule"/>
</dbReference>
<feature type="binding site" evidence="1">
    <location>
        <position position="102"/>
    </location>
    <ligand>
        <name>S-adenosyl-L-methionine</name>
        <dbReference type="ChEBI" id="CHEBI:59789"/>
    </ligand>
</feature>
<dbReference type="AlphaFoldDB" id="A0A1T4LPW6"/>
<keyword evidence="1" id="KW-0949">S-adenosyl-L-methionine</keyword>
<feature type="active site" description="Proton acceptor" evidence="1">
    <location>
        <position position="165"/>
    </location>
</feature>
<evidence type="ECO:0000313" key="3">
    <source>
        <dbReference type="Proteomes" id="UP000190423"/>
    </source>
</evidence>
<feature type="binding site" evidence="1">
    <location>
        <position position="19"/>
    </location>
    <ligand>
        <name>S-adenosyl-L-methionine</name>
        <dbReference type="ChEBI" id="CHEBI:59789"/>
    </ligand>
</feature>
<dbReference type="Proteomes" id="UP000190423">
    <property type="component" value="Unassembled WGS sequence"/>
</dbReference>
<dbReference type="SUPFAM" id="SSF53335">
    <property type="entry name" value="S-adenosyl-L-methionine-dependent methyltransferases"/>
    <property type="match status" value="1"/>
</dbReference>
<dbReference type="GO" id="GO:0070475">
    <property type="term" value="P:rRNA base methylation"/>
    <property type="evidence" value="ECO:0007669"/>
    <property type="project" value="UniProtKB-UniRule"/>
</dbReference>
<dbReference type="GO" id="GO:0036307">
    <property type="term" value="F:23S rRNA (adenine(2030)-N(6))-methyltransferase activity"/>
    <property type="evidence" value="ECO:0007669"/>
    <property type="project" value="UniProtKB-UniRule"/>
</dbReference>
<protein>
    <recommendedName>
        <fullName evidence="1">Ribosomal RNA large subunit methyltransferase J</fullName>
        <ecNumber evidence="1">2.1.1.266</ecNumber>
    </recommendedName>
    <alternativeName>
        <fullName evidence="1">23S rRNA (adenine(2030)-N6)-methyltransferase</fullName>
    </alternativeName>
    <alternativeName>
        <fullName evidence="1">23S rRNA m6A2030 methyltransferase</fullName>
    </alternativeName>
</protein>
<keyword evidence="1" id="KW-0694">RNA-binding</keyword>
<feature type="binding site" evidence="1">
    <location>
        <begin position="144"/>
        <end position="145"/>
    </location>
    <ligand>
        <name>S-adenosyl-L-methionine</name>
        <dbReference type="ChEBI" id="CHEBI:59789"/>
    </ligand>
</feature>
<dbReference type="PANTHER" id="PTHR37426">
    <property type="entry name" value="RIBOSOMAL RNA LARGE SUBUNIT METHYLTRANSFERASE J"/>
    <property type="match status" value="1"/>
</dbReference>
<dbReference type="STRING" id="261392.SAMN02745149_01661"/>